<keyword evidence="2" id="KW-1185">Reference proteome</keyword>
<accession>A0A873WEY3</accession>
<reference evidence="1" key="1">
    <citation type="submission" date="2020-07" db="EMBL/GenBank/DDBJ databases">
        <title>Complete genome sequence of Burkholderia cenocepacia myophage Mica.</title>
        <authorList>
            <person name="Garcia J.A."/>
            <person name="Yao G.W."/>
            <person name="Guadalupe Vizoso-Pinto M."/>
            <person name="Gonzalez C."/>
            <person name="Liu M.L."/>
            <person name="Gill J."/>
        </authorList>
    </citation>
    <scope>NUCLEOTIDE SEQUENCE</scope>
</reference>
<sequence>METIADLERALAEYRNGERALPSYAELAALVAAHESAPEAE</sequence>
<dbReference type="EMBL" id="MT701586">
    <property type="protein sequence ID" value="QPB08628.1"/>
    <property type="molecule type" value="Genomic_DNA"/>
</dbReference>
<name>A0A873WEY3_9CAUD</name>
<dbReference type="Proteomes" id="UP000663491">
    <property type="component" value="Segment"/>
</dbReference>
<proteinExistence type="predicted"/>
<gene>
    <name evidence="1" type="ORF">CPT_Mica_015</name>
</gene>
<protein>
    <submittedName>
        <fullName evidence="1">Uncharacterized protein</fullName>
    </submittedName>
</protein>
<evidence type="ECO:0000313" key="2">
    <source>
        <dbReference type="Proteomes" id="UP000663491"/>
    </source>
</evidence>
<evidence type="ECO:0000313" key="1">
    <source>
        <dbReference type="EMBL" id="QPB08628.1"/>
    </source>
</evidence>
<organism evidence="1 2">
    <name type="scientific">Burkholderia phage Mica</name>
    <dbReference type="NCBI Taxonomy" id="2767579"/>
    <lineage>
        <taxon>Viruses</taxon>
        <taxon>Duplodnaviria</taxon>
        <taxon>Heunggongvirae</taxon>
        <taxon>Uroviricota</taxon>
        <taxon>Caudoviricetes</taxon>
        <taxon>Micavirus</taxon>
        <taxon>Micavirus Mica</taxon>
    </lineage>
</organism>